<accession>A0A1C0AMY3</accession>
<evidence type="ECO:0000256" key="2">
    <source>
        <dbReference type="ARBA" id="ARBA00001966"/>
    </source>
</evidence>
<dbReference type="PRINTS" id="PR00368">
    <property type="entry name" value="FADPNR"/>
</dbReference>
<dbReference type="PANTHER" id="PTHR42917:SF2">
    <property type="entry name" value="2,4-DIENOYL-COA REDUCTASE [(2E)-ENOYL-COA-PRODUCING]"/>
    <property type="match status" value="1"/>
</dbReference>
<dbReference type="InterPro" id="IPR023753">
    <property type="entry name" value="FAD/NAD-binding_dom"/>
</dbReference>
<keyword evidence="11" id="KW-1185">Reference proteome</keyword>
<sequence>MTGFTHLLSPITIGGLTLDNRLLMTPMGTELGTHDGRSTPAEAAYYAARAAGGTGLVMTGINFVSGTFDPIAPGLARIDTDEHTPGIAAIADAVHAAGGKLALQLTMGLGRNNQYCQSLGMEPRSASDNTWVFDPTIVCSPLTVEEIAQIIADTGEAARRAHEAGVDMIDIHGHTGYLVDQFMSACWNRRTDQYGGSVENRCRFAAEAITAVKRNAPGVPVSFRISVDHRFPGGRTAEETIPIVQELERAGVDLLLCDEGSYEAMDYVFPPYYLGDNCMVGAAEAVKPHVNIPVAACGNITPAGGEELLARGAADMIGIGRGLIADPDIVAKIRAGEESRIRPCIRCNQLCTGNAFNGKALGCAVNPEVSHEFEWRLTPADAPRQILIVGAGPAGLEAARVAGLRGHRVHVYDKGDHLGGVLYPAATPDFKRELRKMIDWWEGELARLDNVAVHLGHEITADSPELATAGEIIVATGSTPLIPPIPGIDKPHVMEVIEAHAGGRPGHRVVVCGGGLSGADLALELAEDGHEVTLVEMVDEIARDMLFLNRISLLRSLAENRVRVLTGYTVREVTDDGVRAAGPDGDVVLECDTVVTAFGVRPATSLPSALTAALGAKVHAVGDCVSPRKVGDAINDAYVLAYSI</sequence>
<dbReference type="InterPro" id="IPR001155">
    <property type="entry name" value="OxRdtase_FMN_N"/>
</dbReference>
<evidence type="ECO:0000313" key="10">
    <source>
        <dbReference type="EMBL" id="OCL34530.1"/>
    </source>
</evidence>
<dbReference type="InterPro" id="IPR036188">
    <property type="entry name" value="FAD/NAD-bd_sf"/>
</dbReference>
<dbReference type="GO" id="GO:0051536">
    <property type="term" value="F:iron-sulfur cluster binding"/>
    <property type="evidence" value="ECO:0007669"/>
    <property type="project" value="UniProtKB-KW"/>
</dbReference>
<comment type="cofactor">
    <cofactor evidence="2">
        <name>[4Fe-4S] cluster</name>
        <dbReference type="ChEBI" id="CHEBI:49883"/>
    </cofactor>
</comment>
<keyword evidence="9" id="KW-0411">Iron-sulfur</keyword>
<keyword evidence="6" id="KW-0479">Metal-binding</keyword>
<dbReference type="SUPFAM" id="SSF51395">
    <property type="entry name" value="FMN-linked oxidoreductases"/>
    <property type="match status" value="1"/>
</dbReference>
<evidence type="ECO:0000256" key="5">
    <source>
        <dbReference type="ARBA" id="ARBA00022643"/>
    </source>
</evidence>
<dbReference type="Gene3D" id="3.40.50.720">
    <property type="entry name" value="NAD(P)-binding Rossmann-like Domain"/>
    <property type="match status" value="1"/>
</dbReference>
<keyword evidence="8" id="KW-0408">Iron</keyword>
<dbReference type="GO" id="GO:0046872">
    <property type="term" value="F:metal ion binding"/>
    <property type="evidence" value="ECO:0007669"/>
    <property type="project" value="UniProtKB-KW"/>
</dbReference>
<evidence type="ECO:0000256" key="7">
    <source>
        <dbReference type="ARBA" id="ARBA00023002"/>
    </source>
</evidence>
<keyword evidence="7" id="KW-0560">Oxidoreductase</keyword>
<dbReference type="Pfam" id="PF00724">
    <property type="entry name" value="Oxidored_FMN"/>
    <property type="match status" value="1"/>
</dbReference>
<comment type="cofactor">
    <cofactor evidence="1">
        <name>FMN</name>
        <dbReference type="ChEBI" id="CHEBI:58210"/>
    </cofactor>
</comment>
<dbReference type="InterPro" id="IPR051793">
    <property type="entry name" value="NADH:flavin_oxidoreductase"/>
</dbReference>
<dbReference type="RefSeq" id="WP_068751212.1">
    <property type="nucleotide sequence ID" value="NZ_LR214441.1"/>
</dbReference>
<comment type="caution">
    <text evidence="10">The sequence shown here is derived from an EMBL/GenBank/DDBJ whole genome shotgun (WGS) entry which is preliminary data.</text>
</comment>
<dbReference type="PANTHER" id="PTHR42917">
    <property type="entry name" value="2,4-DIENOYL-COA REDUCTASE"/>
    <property type="match status" value="1"/>
</dbReference>
<reference evidence="11" key="1">
    <citation type="submission" date="2016-07" db="EMBL/GenBank/DDBJ databases">
        <authorList>
            <person name="Florea S."/>
            <person name="Webb J.S."/>
            <person name="Jaromczyk J."/>
            <person name="Schardl C.L."/>
        </authorList>
    </citation>
    <scope>NUCLEOTIDE SEQUENCE [LARGE SCALE GENOMIC DNA]</scope>
    <source>
        <strain evidence="11">IPBSL-7</strain>
    </source>
</reference>
<evidence type="ECO:0000256" key="4">
    <source>
        <dbReference type="ARBA" id="ARBA00022630"/>
    </source>
</evidence>
<dbReference type="GO" id="GO:0010181">
    <property type="term" value="F:FMN binding"/>
    <property type="evidence" value="ECO:0007669"/>
    <property type="project" value="InterPro"/>
</dbReference>
<dbReference type="SUPFAM" id="SSF51905">
    <property type="entry name" value="FAD/NAD(P)-binding domain"/>
    <property type="match status" value="1"/>
</dbReference>
<evidence type="ECO:0000256" key="6">
    <source>
        <dbReference type="ARBA" id="ARBA00022723"/>
    </source>
</evidence>
<comment type="similarity">
    <text evidence="3">In the N-terminal section; belongs to the NADH:flavin oxidoreductase/NADH oxidase family.</text>
</comment>
<organism evidence="10 11">
    <name type="scientific">Tessaracoccus lapidicaptus</name>
    <dbReference type="NCBI Taxonomy" id="1427523"/>
    <lineage>
        <taxon>Bacteria</taxon>
        <taxon>Bacillati</taxon>
        <taxon>Actinomycetota</taxon>
        <taxon>Actinomycetes</taxon>
        <taxon>Propionibacteriales</taxon>
        <taxon>Propionibacteriaceae</taxon>
        <taxon>Tessaracoccus</taxon>
    </lineage>
</organism>
<protein>
    <submittedName>
        <fullName evidence="10">NADH:flavin oxidoreductase</fullName>
    </submittedName>
</protein>
<dbReference type="CDD" id="cd02803">
    <property type="entry name" value="OYE_like_FMN_family"/>
    <property type="match status" value="1"/>
</dbReference>
<dbReference type="Pfam" id="PF07992">
    <property type="entry name" value="Pyr_redox_2"/>
    <property type="match status" value="1"/>
</dbReference>
<evidence type="ECO:0000313" key="11">
    <source>
        <dbReference type="Proteomes" id="UP000093501"/>
    </source>
</evidence>
<evidence type="ECO:0000256" key="9">
    <source>
        <dbReference type="ARBA" id="ARBA00023014"/>
    </source>
</evidence>
<dbReference type="Gene3D" id="3.50.50.60">
    <property type="entry name" value="FAD/NAD(P)-binding domain"/>
    <property type="match status" value="1"/>
</dbReference>
<proteinExistence type="inferred from homology"/>
<dbReference type="Proteomes" id="UP000093501">
    <property type="component" value="Unassembled WGS sequence"/>
</dbReference>
<dbReference type="EMBL" id="MBQD01000020">
    <property type="protein sequence ID" value="OCL34530.1"/>
    <property type="molecule type" value="Genomic_DNA"/>
</dbReference>
<keyword evidence="5" id="KW-0288">FMN</keyword>
<dbReference type="Gene3D" id="3.20.20.70">
    <property type="entry name" value="Aldolase class I"/>
    <property type="match status" value="1"/>
</dbReference>
<dbReference type="GO" id="GO:0016491">
    <property type="term" value="F:oxidoreductase activity"/>
    <property type="evidence" value="ECO:0007669"/>
    <property type="project" value="UniProtKB-KW"/>
</dbReference>
<gene>
    <name evidence="10" type="ORF">BCR15_02180</name>
</gene>
<evidence type="ECO:0000256" key="8">
    <source>
        <dbReference type="ARBA" id="ARBA00023004"/>
    </source>
</evidence>
<dbReference type="InterPro" id="IPR013785">
    <property type="entry name" value="Aldolase_TIM"/>
</dbReference>
<dbReference type="AlphaFoldDB" id="A0A1C0AMY3"/>
<evidence type="ECO:0000256" key="3">
    <source>
        <dbReference type="ARBA" id="ARBA00011048"/>
    </source>
</evidence>
<keyword evidence="4" id="KW-0285">Flavoprotein</keyword>
<evidence type="ECO:0000256" key="1">
    <source>
        <dbReference type="ARBA" id="ARBA00001917"/>
    </source>
</evidence>
<name>A0A1C0AMY3_9ACTN</name>
<dbReference type="PRINTS" id="PR00469">
    <property type="entry name" value="PNDRDTASEII"/>
</dbReference>